<dbReference type="PANTHER" id="PTHR37812">
    <property type="entry name" value="MU-LIKE PROPHAGE FLUMU PROTEIN C"/>
    <property type="match status" value="1"/>
</dbReference>
<sequence>MTDSKRKGKFNAQAENFFTDLRSFGTQIITHTTNLDEQTANQIAGELANRLAQHWGGSMFYVTKHNAWQYHERDLAIWEAFKVDNHFELVQKFNLSLPYIYEILARMRKEYQDRSQPDLFSQITS</sequence>
<dbReference type="Proteomes" id="UP001163283">
    <property type="component" value="Chromosome"/>
</dbReference>
<dbReference type="InterPro" id="IPR009057">
    <property type="entry name" value="Homeodomain-like_sf"/>
</dbReference>
<dbReference type="GeneID" id="77189632"/>
<dbReference type="Pfam" id="PF08765">
    <property type="entry name" value="Mor"/>
    <property type="match status" value="1"/>
</dbReference>
<protein>
    <recommendedName>
        <fullName evidence="1">Mor transcription activator domain-containing protein</fullName>
    </recommendedName>
</protein>
<evidence type="ECO:0000313" key="5">
    <source>
        <dbReference type="Proteomes" id="UP001163632"/>
    </source>
</evidence>
<feature type="domain" description="Mor transcription activator" evidence="1">
    <location>
        <begin position="18"/>
        <end position="119"/>
    </location>
</feature>
<evidence type="ECO:0000313" key="3">
    <source>
        <dbReference type="EMBL" id="UZA51343.1"/>
    </source>
</evidence>
<gene>
    <name evidence="2" type="ORF">LP092_01820</name>
    <name evidence="3" type="ORF">LP129_12785</name>
</gene>
<dbReference type="AlphaFoldDB" id="A0AAQ2Q7Y1"/>
<name>A0AAQ2Q7Y1_MORBO</name>
<accession>A0AAQ2Q7Y1</accession>
<keyword evidence="5" id="KW-1185">Reference proteome</keyword>
<dbReference type="Gene3D" id="1.10.10.60">
    <property type="entry name" value="Homeodomain-like"/>
    <property type="match status" value="1"/>
</dbReference>
<organism evidence="3 4">
    <name type="scientific">Moraxella bovis</name>
    <dbReference type="NCBI Taxonomy" id="476"/>
    <lineage>
        <taxon>Bacteria</taxon>
        <taxon>Pseudomonadati</taxon>
        <taxon>Pseudomonadota</taxon>
        <taxon>Gammaproteobacteria</taxon>
        <taxon>Moraxellales</taxon>
        <taxon>Moraxellaceae</taxon>
        <taxon>Moraxella</taxon>
    </lineage>
</organism>
<proteinExistence type="predicted"/>
<dbReference type="SUPFAM" id="SSF46689">
    <property type="entry name" value="Homeodomain-like"/>
    <property type="match status" value="1"/>
</dbReference>
<dbReference type="InterPro" id="IPR052411">
    <property type="entry name" value="c-mor_Regulatory_Protein"/>
</dbReference>
<dbReference type="RefSeq" id="WP_078274818.1">
    <property type="nucleotide sequence ID" value="NZ_CP030241.1"/>
</dbReference>
<dbReference type="EMBL" id="CP087781">
    <property type="protein sequence ID" value="UZA51343.1"/>
    <property type="molecule type" value="Genomic_DNA"/>
</dbReference>
<dbReference type="KEGG" id="mboi:DQF64_12605"/>
<dbReference type="EMBL" id="CP087830">
    <property type="protein sequence ID" value="UZA03529.1"/>
    <property type="molecule type" value="Genomic_DNA"/>
</dbReference>
<evidence type="ECO:0000259" key="1">
    <source>
        <dbReference type="Pfam" id="PF08765"/>
    </source>
</evidence>
<dbReference type="Proteomes" id="UP001163632">
    <property type="component" value="Chromosome"/>
</dbReference>
<evidence type="ECO:0000313" key="4">
    <source>
        <dbReference type="Proteomes" id="UP001163283"/>
    </source>
</evidence>
<reference evidence="3 4" key="1">
    <citation type="journal article" date="2022" name="BMC Microbiol.">
        <title>Whole genome sequencing of Moraxella bovis strains from North America reveals two genotypes with different genetic determinants.</title>
        <authorList>
            <person name="Wynn E.L."/>
            <person name="Hille M.M."/>
            <person name="Loy J.D."/>
            <person name="Schuller G."/>
            <person name="Kuhn K.L."/>
            <person name="Dickey A.M."/>
            <person name="Bono J.L."/>
            <person name="Clawson M.L."/>
        </authorList>
    </citation>
    <scope>NUCLEOTIDE SEQUENCE [LARGE SCALE GENOMIC DNA]</scope>
    <source>
        <strain evidence="2">SAM102599</strain>
        <strain evidence="3 4">SAM57978</strain>
    </source>
</reference>
<dbReference type="InterPro" id="IPR014875">
    <property type="entry name" value="Mor_transcription_activator"/>
</dbReference>
<dbReference type="PANTHER" id="PTHR37812:SF1">
    <property type="entry name" value="MU-LIKE PROPHAGE FLUMU PROTEIN C"/>
    <property type="match status" value="1"/>
</dbReference>
<evidence type="ECO:0000313" key="2">
    <source>
        <dbReference type="EMBL" id="UZA03529.1"/>
    </source>
</evidence>